<organism evidence="1 2">
    <name type="scientific">Diatraea saccharalis</name>
    <name type="common">sugarcane borer</name>
    <dbReference type="NCBI Taxonomy" id="40085"/>
    <lineage>
        <taxon>Eukaryota</taxon>
        <taxon>Metazoa</taxon>
        <taxon>Ecdysozoa</taxon>
        <taxon>Arthropoda</taxon>
        <taxon>Hexapoda</taxon>
        <taxon>Insecta</taxon>
        <taxon>Pterygota</taxon>
        <taxon>Neoptera</taxon>
        <taxon>Endopterygota</taxon>
        <taxon>Lepidoptera</taxon>
        <taxon>Glossata</taxon>
        <taxon>Ditrysia</taxon>
        <taxon>Pyraloidea</taxon>
        <taxon>Crambidae</taxon>
        <taxon>Crambinae</taxon>
        <taxon>Diatraea</taxon>
    </lineage>
</organism>
<reference evidence="1" key="2">
    <citation type="submission" date="2022-10" db="EMBL/GenBank/DDBJ databases">
        <authorList>
            <consortium name="ENA_rothamsted_submissions"/>
            <consortium name="culmorum"/>
            <person name="King R."/>
        </authorList>
    </citation>
    <scope>NUCLEOTIDE SEQUENCE</scope>
</reference>
<dbReference type="AlphaFoldDB" id="A0A9N9RHX1"/>
<gene>
    <name evidence="1" type="ORF">DIATSA_LOCUS14036</name>
</gene>
<protein>
    <submittedName>
        <fullName evidence="1">Uncharacterized protein</fullName>
    </submittedName>
</protein>
<accession>A0A9N9RHX1</accession>
<keyword evidence="2" id="KW-1185">Reference proteome</keyword>
<evidence type="ECO:0000313" key="2">
    <source>
        <dbReference type="Proteomes" id="UP001153714"/>
    </source>
</evidence>
<name>A0A9N9RHX1_9NEOP</name>
<reference evidence="1" key="1">
    <citation type="submission" date="2021-12" db="EMBL/GenBank/DDBJ databases">
        <authorList>
            <person name="King R."/>
        </authorList>
    </citation>
    <scope>NUCLEOTIDE SEQUENCE</scope>
</reference>
<dbReference type="OrthoDB" id="19988at2759"/>
<sequence length="224" mass="25265">MSEEGRSAAFSVSLEQADSWQRRKALVDLLHCWPPTLNSEGRSLHSVYLHRLLTGAGDAKESLVLCKLLLRHPVLTQEEVKWLVDTAPSESAINTLWVVLLSRCEGCLEQNVITVLQRDKDIIQKQEIEGDLVKEMLSSGLFLKLISYPIYSSIINYIISKESPEFEASEDENAYTVKWATNELVKANFLAEAGHLQLLAMGVQSPLRGFSQSVQFCKNIFKRK</sequence>
<evidence type="ECO:0000313" key="1">
    <source>
        <dbReference type="EMBL" id="CAG9796888.1"/>
    </source>
</evidence>
<dbReference type="Proteomes" id="UP001153714">
    <property type="component" value="Chromosome 9"/>
</dbReference>
<proteinExistence type="predicted"/>
<dbReference type="EMBL" id="OU893340">
    <property type="protein sequence ID" value="CAG9796888.1"/>
    <property type="molecule type" value="Genomic_DNA"/>
</dbReference>